<accession>A0A5S3QJH3</accession>
<evidence type="ECO:0000313" key="3">
    <source>
        <dbReference type="Proteomes" id="UP000306980"/>
    </source>
</evidence>
<evidence type="ECO:0000259" key="1">
    <source>
        <dbReference type="Pfam" id="PF13276"/>
    </source>
</evidence>
<proteinExistence type="predicted"/>
<feature type="domain" description="HTH-like" evidence="1">
    <location>
        <begin position="21"/>
        <end position="78"/>
    </location>
</feature>
<dbReference type="Pfam" id="PF13276">
    <property type="entry name" value="HTH_21"/>
    <property type="match status" value="1"/>
</dbReference>
<dbReference type="Proteomes" id="UP000306980">
    <property type="component" value="Unassembled WGS sequence"/>
</dbReference>
<protein>
    <submittedName>
        <fullName evidence="2">Transposase</fullName>
    </submittedName>
</protein>
<organism evidence="2 3">
    <name type="scientific">Lentibacillus cibarius</name>
    <dbReference type="NCBI Taxonomy" id="2583219"/>
    <lineage>
        <taxon>Bacteria</taxon>
        <taxon>Bacillati</taxon>
        <taxon>Bacillota</taxon>
        <taxon>Bacilli</taxon>
        <taxon>Bacillales</taxon>
        <taxon>Bacillaceae</taxon>
        <taxon>Lentibacillus</taxon>
    </lineage>
</organism>
<name>A0A5S3QJH3_9BACI</name>
<dbReference type="EMBL" id="VCIA01000001">
    <property type="protein sequence ID" value="TMN21879.1"/>
    <property type="molecule type" value="Genomic_DNA"/>
</dbReference>
<sequence>MSDGRPAPGYSNTTHHQKVPDDQIKEWLMELISGSGYAYGYHKLTWALRRDYDLIINKKKVYRLCRELGILRRQHRKHVHHPRRIAKNRKITGSNQLWETDQIRLY</sequence>
<dbReference type="InterPro" id="IPR025948">
    <property type="entry name" value="HTH-like_dom"/>
</dbReference>
<comment type="caution">
    <text evidence="2">The sequence shown here is derived from an EMBL/GenBank/DDBJ whole genome shotgun (WGS) entry which is preliminary data.</text>
</comment>
<gene>
    <name evidence="2" type="ORF">FFL34_06945</name>
</gene>
<reference evidence="2 3" key="1">
    <citation type="submission" date="2019-05" db="EMBL/GenBank/DDBJ databases">
        <title>Genomic analysis of Lentibacillus sp. NKC220-2.</title>
        <authorList>
            <person name="Oh Y.J."/>
        </authorList>
    </citation>
    <scope>NUCLEOTIDE SEQUENCE [LARGE SCALE GENOMIC DNA]</scope>
    <source>
        <strain evidence="2 3">NKC220-2</strain>
    </source>
</reference>
<evidence type="ECO:0000313" key="2">
    <source>
        <dbReference type="EMBL" id="TMN21879.1"/>
    </source>
</evidence>
<dbReference type="AlphaFoldDB" id="A0A5S3QJH3"/>
<dbReference type="RefSeq" id="WP_138602713.1">
    <property type="nucleotide sequence ID" value="NZ_VCIA01000001.1"/>
</dbReference>
<dbReference type="OrthoDB" id="9781005at2"/>